<reference evidence="2" key="1">
    <citation type="journal article" date="2020" name="G3 (Bethesda)">
        <title>High-Quality Assemblies for Three Invasive Social Wasps from the &lt;i&gt;Vespula&lt;/i&gt; Genus.</title>
        <authorList>
            <person name="Harrop T.W.R."/>
            <person name="Guhlin J."/>
            <person name="McLaughlin G.M."/>
            <person name="Permina E."/>
            <person name="Stockwell P."/>
            <person name="Gilligan J."/>
            <person name="Le Lec M.F."/>
            <person name="Gruber M.A.M."/>
            <person name="Quinn O."/>
            <person name="Lovegrove M."/>
            <person name="Duncan E.J."/>
            <person name="Remnant E.J."/>
            <person name="Van Eeckhoven J."/>
            <person name="Graham B."/>
            <person name="Knapp R.A."/>
            <person name="Langford K.W."/>
            <person name="Kronenberg Z."/>
            <person name="Press M.O."/>
            <person name="Eacker S.M."/>
            <person name="Wilson-Rankin E.E."/>
            <person name="Purcell J."/>
            <person name="Lester P.J."/>
            <person name="Dearden P.K."/>
        </authorList>
    </citation>
    <scope>NUCLEOTIDE SEQUENCE</scope>
    <source>
        <strain evidence="2">Linc-1</strain>
    </source>
</reference>
<gene>
    <name evidence="2" type="ORF">HZH68_005101</name>
</gene>
<comment type="caution">
    <text evidence="2">The sequence shown here is derived from an EMBL/GenBank/DDBJ whole genome shotgun (WGS) entry which is preliminary data.</text>
</comment>
<accession>A0A834KGY0</accession>
<evidence type="ECO:0000256" key="1">
    <source>
        <dbReference type="SAM" id="MobiDB-lite"/>
    </source>
</evidence>
<organism evidence="2 3">
    <name type="scientific">Vespula germanica</name>
    <name type="common">German yellow jacket</name>
    <name type="synonym">Paravespula germanica</name>
    <dbReference type="NCBI Taxonomy" id="30212"/>
    <lineage>
        <taxon>Eukaryota</taxon>
        <taxon>Metazoa</taxon>
        <taxon>Ecdysozoa</taxon>
        <taxon>Arthropoda</taxon>
        <taxon>Hexapoda</taxon>
        <taxon>Insecta</taxon>
        <taxon>Pterygota</taxon>
        <taxon>Neoptera</taxon>
        <taxon>Endopterygota</taxon>
        <taxon>Hymenoptera</taxon>
        <taxon>Apocrita</taxon>
        <taxon>Aculeata</taxon>
        <taxon>Vespoidea</taxon>
        <taxon>Vespidae</taxon>
        <taxon>Vespinae</taxon>
        <taxon>Vespula</taxon>
    </lineage>
</organism>
<feature type="compositionally biased region" description="Polar residues" evidence="1">
    <location>
        <begin position="1"/>
        <end position="10"/>
    </location>
</feature>
<dbReference type="AlphaFoldDB" id="A0A834KGY0"/>
<dbReference type="Proteomes" id="UP000617340">
    <property type="component" value="Unassembled WGS sequence"/>
</dbReference>
<name>A0A834KGY0_VESGE</name>
<feature type="region of interest" description="Disordered" evidence="1">
    <location>
        <begin position="1"/>
        <end position="54"/>
    </location>
</feature>
<proteinExistence type="predicted"/>
<protein>
    <submittedName>
        <fullName evidence="2">Uncharacterized protein</fullName>
    </submittedName>
</protein>
<sequence length="72" mass="8520">MNNHLTAKSQSPRKTKWTQNVVEAKVKRQEEKEEKEEKEEEEEEEKDKYAEERLEVSATSLAPLQTLWFAAK</sequence>
<feature type="compositionally biased region" description="Acidic residues" evidence="1">
    <location>
        <begin position="33"/>
        <end position="45"/>
    </location>
</feature>
<evidence type="ECO:0000313" key="3">
    <source>
        <dbReference type="Proteomes" id="UP000617340"/>
    </source>
</evidence>
<evidence type="ECO:0000313" key="2">
    <source>
        <dbReference type="EMBL" id="KAF7405732.1"/>
    </source>
</evidence>
<dbReference type="EMBL" id="JACSDZ010000004">
    <property type="protein sequence ID" value="KAF7405732.1"/>
    <property type="molecule type" value="Genomic_DNA"/>
</dbReference>
<keyword evidence="3" id="KW-1185">Reference proteome</keyword>